<keyword evidence="2" id="KW-1185">Reference proteome</keyword>
<gene>
    <name evidence="1" type="ORF">EEL30_19845</name>
</gene>
<proteinExistence type="predicted"/>
<reference evidence="1 2" key="1">
    <citation type="submission" date="2018-11" db="EMBL/GenBank/DDBJ databases">
        <title>Phylogenetic determinants of toxin gene distribution in genomes of Brevibacillus laterosporus.</title>
        <authorList>
            <person name="Glare T.R."/>
            <person name="Durrant A."/>
            <person name="Berry C."/>
            <person name="Palma L."/>
            <person name="Ormskirk M."/>
            <person name="Cox M.O."/>
        </authorList>
    </citation>
    <scope>NUCLEOTIDE SEQUENCE [LARGE SCALE GENOMIC DNA]</scope>
    <source>
        <strain evidence="1 2">1821L</strain>
    </source>
</reference>
<dbReference type="EMBL" id="CP033464">
    <property type="protein sequence ID" value="QDX94335.1"/>
    <property type="molecule type" value="Genomic_DNA"/>
</dbReference>
<evidence type="ECO:0000313" key="2">
    <source>
        <dbReference type="Proteomes" id="UP000319432"/>
    </source>
</evidence>
<name>A0A518VBH0_BRELA</name>
<evidence type="ECO:0000313" key="1">
    <source>
        <dbReference type="EMBL" id="QDX94335.1"/>
    </source>
</evidence>
<protein>
    <submittedName>
        <fullName evidence="1">Uncharacterized protein</fullName>
    </submittedName>
</protein>
<sequence length="365" mass="42365">MANQNQTFGNFEVKGFITITPDTFQIDLKGKNTPTWNYARINMKMEDGNGKSFYLNAQDGFDSINGKTIFAQIKDSKEQLQIAFADRNNSEILSYVDESSYIRVALQKVEKSEGKKEWEYNNFLTLYDAINFLKPRLETGMKLSVWGRTKYSPYNDSLNKEFQIQSIYLLPEDDTTTLGFKFYQNVLLTTESLIDDKWEEEGIATLKAKVIQKVKKKLTVLHIPLVIRSTPENKEKVRSVIEKFYKVDGDKVRRIRLEGKYSVGYVSGQVKEEDSPLEVIELINDGIYTKEEVLKMYVNRDYVDEMTVIRPVVNKDRDTNKIKADYSDTEYTLDDMNNLDKEPEPVIIASNQFKDDDFSFLDELE</sequence>
<organism evidence="1 2">
    <name type="scientific">Brevibacillus laterosporus</name>
    <name type="common">Bacillus laterosporus</name>
    <dbReference type="NCBI Taxonomy" id="1465"/>
    <lineage>
        <taxon>Bacteria</taxon>
        <taxon>Bacillati</taxon>
        <taxon>Bacillota</taxon>
        <taxon>Bacilli</taxon>
        <taxon>Bacillales</taxon>
        <taxon>Paenibacillaceae</taxon>
        <taxon>Brevibacillus</taxon>
    </lineage>
</organism>
<dbReference type="AlphaFoldDB" id="A0A518VBH0"/>
<dbReference type="Proteomes" id="UP000319432">
    <property type="component" value="Chromosome"/>
</dbReference>
<accession>A0A518VBH0</accession>